<gene>
    <name evidence="1" type="ORF">pdam_00025173</name>
</gene>
<dbReference type="AlphaFoldDB" id="A0A3M6V5V1"/>
<comment type="caution">
    <text evidence="1">The sequence shown here is derived from an EMBL/GenBank/DDBJ whole genome shotgun (WGS) entry which is preliminary data.</text>
</comment>
<protein>
    <submittedName>
        <fullName evidence="1">Uncharacterized protein</fullName>
    </submittedName>
</protein>
<accession>A0A3M6V5V1</accession>
<dbReference type="EMBL" id="RCHS01000032">
    <property type="protein sequence ID" value="RMX61353.1"/>
    <property type="molecule type" value="Genomic_DNA"/>
</dbReference>
<reference evidence="1 2" key="1">
    <citation type="journal article" date="2018" name="Sci. Rep.">
        <title>Comparative analysis of the Pocillopora damicornis genome highlights role of immune system in coral evolution.</title>
        <authorList>
            <person name="Cunning R."/>
            <person name="Bay R.A."/>
            <person name="Gillette P."/>
            <person name="Baker A.C."/>
            <person name="Traylor-Knowles N."/>
        </authorList>
    </citation>
    <scope>NUCLEOTIDE SEQUENCE [LARGE SCALE GENOMIC DNA]</scope>
    <source>
        <strain evidence="1">RSMAS</strain>
        <tissue evidence="1">Whole animal</tissue>
    </source>
</reference>
<proteinExistence type="predicted"/>
<sequence>MQTADCRPDIKYRLQTAEWRWVWTYRKDRFNVKVNTTNGVERKNRTYKHQFLADNRDKTLSGVITVLVTQFLPNEYR</sequence>
<feature type="non-terminal residue" evidence="1">
    <location>
        <position position="77"/>
    </location>
</feature>
<name>A0A3M6V5V1_POCDA</name>
<dbReference type="PANTHER" id="PTHR47456">
    <property type="entry name" value="PHD-TYPE DOMAIN-CONTAINING PROTEIN"/>
    <property type="match status" value="1"/>
</dbReference>
<dbReference type="OrthoDB" id="5986742at2759"/>
<evidence type="ECO:0000313" key="1">
    <source>
        <dbReference type="EMBL" id="RMX61353.1"/>
    </source>
</evidence>
<dbReference type="PANTHER" id="PTHR47456:SF1">
    <property type="entry name" value="PHD-TYPE DOMAIN-CONTAINING PROTEIN"/>
    <property type="match status" value="1"/>
</dbReference>
<evidence type="ECO:0000313" key="2">
    <source>
        <dbReference type="Proteomes" id="UP000275408"/>
    </source>
</evidence>
<organism evidence="1 2">
    <name type="scientific">Pocillopora damicornis</name>
    <name type="common">Cauliflower coral</name>
    <name type="synonym">Millepora damicornis</name>
    <dbReference type="NCBI Taxonomy" id="46731"/>
    <lineage>
        <taxon>Eukaryota</taxon>
        <taxon>Metazoa</taxon>
        <taxon>Cnidaria</taxon>
        <taxon>Anthozoa</taxon>
        <taxon>Hexacorallia</taxon>
        <taxon>Scleractinia</taxon>
        <taxon>Astrocoeniina</taxon>
        <taxon>Pocilloporidae</taxon>
        <taxon>Pocillopora</taxon>
    </lineage>
</organism>
<keyword evidence="2" id="KW-1185">Reference proteome</keyword>
<dbReference type="Proteomes" id="UP000275408">
    <property type="component" value="Unassembled WGS sequence"/>
</dbReference>